<dbReference type="Pfam" id="PF08212">
    <property type="entry name" value="Lipocalin_2"/>
    <property type="match status" value="1"/>
</dbReference>
<evidence type="ECO:0000259" key="3">
    <source>
        <dbReference type="Pfam" id="PF08212"/>
    </source>
</evidence>
<dbReference type="CDD" id="cd19438">
    <property type="entry name" value="lipocalin_Blc-like"/>
    <property type="match status" value="1"/>
</dbReference>
<evidence type="ECO:0000256" key="2">
    <source>
        <dbReference type="PIRNR" id="PIRNR036893"/>
    </source>
</evidence>
<dbReference type="InterPro" id="IPR002446">
    <property type="entry name" value="Lipocalin_bac"/>
</dbReference>
<feature type="domain" description="Lipocalin/cytosolic fatty-acid binding" evidence="3">
    <location>
        <begin position="14"/>
        <end position="157"/>
    </location>
</feature>
<evidence type="ECO:0000313" key="5">
    <source>
        <dbReference type="Proteomes" id="UP000707731"/>
    </source>
</evidence>
<evidence type="ECO:0000313" key="4">
    <source>
        <dbReference type="EMBL" id="MBF6353918.1"/>
    </source>
</evidence>
<evidence type="ECO:0000256" key="1">
    <source>
        <dbReference type="ARBA" id="ARBA00006889"/>
    </source>
</evidence>
<dbReference type="PIRSF" id="PIRSF036893">
    <property type="entry name" value="Lipocalin_ApoD"/>
    <property type="match status" value="1"/>
</dbReference>
<dbReference type="InterPro" id="IPR000566">
    <property type="entry name" value="Lipocln_cytosolic_FA-bd_dom"/>
</dbReference>
<gene>
    <name evidence="4" type="ORF">IU449_05025</name>
</gene>
<dbReference type="RefSeq" id="WP_195000757.1">
    <property type="nucleotide sequence ID" value="NZ_JADLQN010000001.1"/>
</dbReference>
<name>A0ABS0D612_9NOCA</name>
<comment type="caution">
    <text evidence="4">The sequence shown here is derived from an EMBL/GenBank/DDBJ whole genome shotgun (WGS) entry which is preliminary data.</text>
</comment>
<accession>A0ABS0D612</accession>
<protein>
    <submittedName>
        <fullName evidence="4">Lipocalin family protein</fullName>
    </submittedName>
</protein>
<dbReference type="EMBL" id="JADLQN010000001">
    <property type="protein sequence ID" value="MBF6353918.1"/>
    <property type="molecule type" value="Genomic_DNA"/>
</dbReference>
<comment type="similarity">
    <text evidence="1 2">Belongs to the calycin superfamily. Lipocalin family.</text>
</comment>
<dbReference type="PANTHER" id="PTHR10612:SF34">
    <property type="entry name" value="APOLIPOPROTEIN D"/>
    <property type="match status" value="1"/>
</dbReference>
<dbReference type="InterPro" id="IPR047202">
    <property type="entry name" value="Lipocalin_Blc-like_dom"/>
</dbReference>
<dbReference type="PANTHER" id="PTHR10612">
    <property type="entry name" value="APOLIPOPROTEIN D"/>
    <property type="match status" value="1"/>
</dbReference>
<dbReference type="InterPro" id="IPR022271">
    <property type="entry name" value="Lipocalin_ApoD"/>
</dbReference>
<reference evidence="4 5" key="1">
    <citation type="submission" date="2020-10" db="EMBL/GenBank/DDBJ databases">
        <title>Identification of Nocardia species via Next-generation sequencing and recognition of intraspecies genetic diversity.</title>
        <authorList>
            <person name="Li P."/>
            <person name="Li P."/>
            <person name="Lu B."/>
        </authorList>
    </citation>
    <scope>NUCLEOTIDE SEQUENCE [LARGE SCALE GENOMIC DNA]</scope>
    <source>
        <strain evidence="4 5">BJ06-0143</strain>
    </source>
</reference>
<dbReference type="Proteomes" id="UP000707731">
    <property type="component" value="Unassembled WGS sequence"/>
</dbReference>
<dbReference type="Gene3D" id="2.40.128.20">
    <property type="match status" value="1"/>
</dbReference>
<dbReference type="PRINTS" id="PR01171">
    <property type="entry name" value="BCTLIPOCALIN"/>
</dbReference>
<dbReference type="InterPro" id="IPR012674">
    <property type="entry name" value="Calycin"/>
</dbReference>
<proteinExistence type="inferred from homology"/>
<dbReference type="SUPFAM" id="SSF50814">
    <property type="entry name" value="Lipocalins"/>
    <property type="match status" value="1"/>
</dbReference>
<sequence length="171" mass="19365">MTEQPTAVRSLPELDLGWYLGLWYEIGRLPLTWEDDDASEITAQYSLEDDGTIRVDNRCFDGDGKPTRSVGKATPVEGEPAQLKVTFLPAGLRWIPFTEGDYWVLKIDESYDHALVGTPDRKNLWLLARRPVVDEATKAEFLDAARRQGFDLTDWITPVQTGRHVTDEDLA</sequence>
<keyword evidence="5" id="KW-1185">Reference proteome</keyword>
<organism evidence="4 5">
    <name type="scientific">Nocardia higoensis</name>
    <dbReference type="NCBI Taxonomy" id="228599"/>
    <lineage>
        <taxon>Bacteria</taxon>
        <taxon>Bacillati</taxon>
        <taxon>Actinomycetota</taxon>
        <taxon>Actinomycetes</taxon>
        <taxon>Mycobacteriales</taxon>
        <taxon>Nocardiaceae</taxon>
        <taxon>Nocardia</taxon>
    </lineage>
</organism>